<evidence type="ECO:0000256" key="6">
    <source>
        <dbReference type="RuleBase" id="RU361140"/>
    </source>
</evidence>
<evidence type="ECO:0000256" key="3">
    <source>
        <dbReference type="ARBA" id="ARBA00012865"/>
    </source>
</evidence>
<dbReference type="SUPFAM" id="SSF56601">
    <property type="entry name" value="beta-lactamase/transpeptidase-like"/>
    <property type="match status" value="1"/>
</dbReference>
<dbReference type="NCBIfam" id="NF033085">
    <property type="entry name" value="bla_class_C"/>
    <property type="match status" value="1"/>
</dbReference>
<dbReference type="Pfam" id="PF00144">
    <property type="entry name" value="Beta-lactamase"/>
    <property type="match status" value="1"/>
</dbReference>
<comment type="catalytic activity">
    <reaction evidence="1 6">
        <text>a beta-lactam + H2O = a substituted beta-amino acid</text>
        <dbReference type="Rhea" id="RHEA:20401"/>
        <dbReference type="ChEBI" id="CHEBI:15377"/>
        <dbReference type="ChEBI" id="CHEBI:35627"/>
        <dbReference type="ChEBI" id="CHEBI:140347"/>
        <dbReference type="EC" id="3.5.2.6"/>
    </reaction>
</comment>
<dbReference type="InterPro" id="IPR001466">
    <property type="entry name" value="Beta-lactam-related"/>
</dbReference>
<dbReference type="EMBL" id="JPQU01000038">
    <property type="protein sequence ID" value="KFE54906.1"/>
    <property type="molecule type" value="Genomic_DNA"/>
</dbReference>
<organism evidence="8 9">
    <name type="scientific">Pseudomonas syringae</name>
    <dbReference type="NCBI Taxonomy" id="317"/>
    <lineage>
        <taxon>Bacteria</taxon>
        <taxon>Pseudomonadati</taxon>
        <taxon>Pseudomonadota</taxon>
        <taxon>Gammaproteobacteria</taxon>
        <taxon>Pseudomonadales</taxon>
        <taxon>Pseudomonadaceae</taxon>
        <taxon>Pseudomonas</taxon>
    </lineage>
</organism>
<reference evidence="8 9" key="1">
    <citation type="submission" date="2014-07" db="EMBL/GenBank/DDBJ databases">
        <title>Draft Genome Sequences of Environmental Pseudomonas syringae strains.</title>
        <authorList>
            <person name="Baltrus D.A."/>
            <person name="Berge O."/>
            <person name="Morris C."/>
        </authorList>
    </citation>
    <scope>NUCLEOTIDE SEQUENCE [LARGE SCALE GENOMIC DNA]</scope>
    <source>
        <strain evidence="8 9">GAW0119</strain>
    </source>
</reference>
<protein>
    <recommendedName>
        <fullName evidence="3 6">Beta-lactamase</fullName>
        <ecNumber evidence="3 6">3.5.2.6</ecNumber>
    </recommendedName>
</protein>
<evidence type="ECO:0000313" key="8">
    <source>
        <dbReference type="EMBL" id="KFE54906.1"/>
    </source>
</evidence>
<dbReference type="PANTHER" id="PTHR46825:SF8">
    <property type="entry name" value="BETA-LACTAMASE-RELATED"/>
    <property type="match status" value="1"/>
</dbReference>
<dbReference type="InterPro" id="IPR058136">
    <property type="entry name" value="AmpC"/>
</dbReference>
<dbReference type="GO" id="GO:0030288">
    <property type="term" value="C:outer membrane-bounded periplasmic space"/>
    <property type="evidence" value="ECO:0007669"/>
    <property type="project" value="InterPro"/>
</dbReference>
<dbReference type="GO" id="GO:0017001">
    <property type="term" value="P:antibiotic catabolic process"/>
    <property type="evidence" value="ECO:0007669"/>
    <property type="project" value="InterPro"/>
</dbReference>
<dbReference type="GO" id="GO:0046677">
    <property type="term" value="P:response to antibiotic"/>
    <property type="evidence" value="ECO:0007669"/>
    <property type="project" value="UniProtKB-UniRule"/>
</dbReference>
<dbReference type="Gene3D" id="3.40.710.10">
    <property type="entry name" value="DD-peptidase/beta-lactamase superfamily"/>
    <property type="match status" value="1"/>
</dbReference>
<name>A0A085VHJ3_PSESX</name>
<keyword evidence="4 6" id="KW-0378">Hydrolase</keyword>
<keyword evidence="5 6" id="KW-0046">Antibiotic resistance</keyword>
<keyword evidence="9" id="KW-1185">Reference proteome</keyword>
<dbReference type="InterPro" id="IPR001586">
    <property type="entry name" value="Beta-lactam_class-C_AS"/>
</dbReference>
<proteinExistence type="inferred from homology"/>
<evidence type="ECO:0000259" key="7">
    <source>
        <dbReference type="Pfam" id="PF00144"/>
    </source>
</evidence>
<evidence type="ECO:0000256" key="4">
    <source>
        <dbReference type="ARBA" id="ARBA00022801"/>
    </source>
</evidence>
<accession>A0A085VHJ3</accession>
<dbReference type="InterPro" id="IPR012338">
    <property type="entry name" value="Beta-lactam/transpept-like"/>
</dbReference>
<dbReference type="PANTHER" id="PTHR46825">
    <property type="entry name" value="D-ALANYL-D-ALANINE-CARBOXYPEPTIDASE/ENDOPEPTIDASE AMPH"/>
    <property type="match status" value="1"/>
</dbReference>
<dbReference type="GO" id="GO:0008800">
    <property type="term" value="F:beta-lactamase activity"/>
    <property type="evidence" value="ECO:0007669"/>
    <property type="project" value="UniProtKB-UniRule"/>
</dbReference>
<dbReference type="PROSITE" id="PS00336">
    <property type="entry name" value="BETA_LACTAMASE_C"/>
    <property type="match status" value="1"/>
</dbReference>
<evidence type="ECO:0000256" key="2">
    <source>
        <dbReference type="ARBA" id="ARBA00007840"/>
    </source>
</evidence>
<comment type="similarity">
    <text evidence="2 6">Belongs to the class-C beta-lactamase family.</text>
</comment>
<evidence type="ECO:0000256" key="5">
    <source>
        <dbReference type="ARBA" id="ARBA00023251"/>
    </source>
</evidence>
<comment type="caution">
    <text evidence="8">The sequence shown here is derived from an EMBL/GenBank/DDBJ whole genome shotgun (WGS) entry which is preliminary data.</text>
</comment>
<dbReference type="PATRIC" id="fig|317.175.peg.2886"/>
<dbReference type="EC" id="3.5.2.6" evidence="3 6"/>
<evidence type="ECO:0000256" key="1">
    <source>
        <dbReference type="ARBA" id="ARBA00001526"/>
    </source>
</evidence>
<feature type="domain" description="Beta-lactamase-related" evidence="7">
    <location>
        <begin position="25"/>
        <end position="370"/>
    </location>
</feature>
<sequence length="373" mass="40594">MTCSFSFPLLASATQPTPNIEAKARAAAEQVMQEYKVPGMAIAVTANGHQFFYNFGVTSREAPKQVSDDTLFEVGSISKTLTATLATYAQANGQLSLNDHPGQYLPALKGTAFDKVTLLNLATHTAGGFPLQVPDEVQSNEQLLTYLKNWQPEYAPGTARTYANPSIGMLGMITAKAMNMPFVEAMQQQLYPKLRLTNSYLNVPADKLPLYAQGYDKKDAPVRLNGGVLGDEAYGMKTSSKDLIHFVEANINPAKLDTALARAVADTQVAYFKAGAITQDLVWEQYAYPVKLETLLEGNSAKMVLETHPAQAITTPLAAQQNTWINKTGSTNGFGGYIAFIPQKKLGIVILANKNYPNEARVKLAYQILSELD</sequence>
<gene>
    <name evidence="8" type="ORF">IV01_13870</name>
</gene>
<evidence type="ECO:0000313" key="9">
    <source>
        <dbReference type="Proteomes" id="UP000028631"/>
    </source>
</evidence>
<dbReference type="Proteomes" id="UP000028631">
    <property type="component" value="Unassembled WGS sequence"/>
</dbReference>
<dbReference type="InterPro" id="IPR050491">
    <property type="entry name" value="AmpC-like"/>
</dbReference>
<dbReference type="AlphaFoldDB" id="A0A085VHJ3"/>